<organism evidence="2 3">
    <name type="scientific">Vibrio cholerae</name>
    <dbReference type="NCBI Taxonomy" id="666"/>
    <lineage>
        <taxon>Bacteria</taxon>
        <taxon>Pseudomonadati</taxon>
        <taxon>Pseudomonadota</taxon>
        <taxon>Gammaproteobacteria</taxon>
        <taxon>Vibrionales</taxon>
        <taxon>Vibrionaceae</taxon>
        <taxon>Vibrio</taxon>
    </lineage>
</organism>
<feature type="transmembrane region" description="Helical" evidence="1">
    <location>
        <begin position="228"/>
        <end position="250"/>
    </location>
</feature>
<evidence type="ECO:0000313" key="2">
    <source>
        <dbReference type="EMBL" id="TXY93573.1"/>
    </source>
</evidence>
<dbReference type="RefSeq" id="WP_142735508.1">
    <property type="nucleotide sequence ID" value="NZ_VIOL01000169.1"/>
</dbReference>
<feature type="transmembrane region" description="Helical" evidence="1">
    <location>
        <begin position="150"/>
        <end position="170"/>
    </location>
</feature>
<keyword evidence="1" id="KW-0472">Membrane</keyword>
<feature type="transmembrane region" description="Helical" evidence="1">
    <location>
        <begin position="16"/>
        <end position="32"/>
    </location>
</feature>
<comment type="caution">
    <text evidence="2">The sequence shown here is derived from an EMBL/GenBank/DDBJ whole genome shotgun (WGS) entry which is preliminary data.</text>
</comment>
<proteinExistence type="predicted"/>
<feature type="transmembrane region" description="Helical" evidence="1">
    <location>
        <begin position="320"/>
        <end position="342"/>
    </location>
</feature>
<sequence length="371" mass="42638">MNKSFIQSVGIDMSSKVLNIFLVLFIMVQVSASEYAKIGVYTSILMIFSGGVACAMAKYELFEGKKSFYYTLTGLISVSLTAVFYYLYEAHVAVFFFSLCIIPLVYIERLKAHYISVSKLDLIYKIEFFRVLILVIILSASYFHLHEVDFVNFAISYTISYWVVFFRLLFKSSFLFSNKNNSTLFYSFIRNKSLFIYFFSIAFGFQLDFYFLSIFSSEEQLASYNAAYRIYMIMVSLVVIFQNFILGRVLSGGCESFRKIKFLVLFFIIVLYISGYVYFEFILSLKFYSASGVLAILSLSCILSAIYAEKVNQYLCQRKFFKPAIIAIFSVSINAILGFSLVQWLGEFGAAISTLVSYFILNLSVARLKYD</sequence>
<keyword evidence="1" id="KW-1133">Transmembrane helix</keyword>
<feature type="transmembrane region" description="Helical" evidence="1">
    <location>
        <begin position="38"/>
        <end position="56"/>
    </location>
</feature>
<reference evidence="2 3" key="1">
    <citation type="submission" date="2019-06" db="EMBL/GenBank/DDBJ databases">
        <title>Vibrio cholerae phylogeny based on whole-genome sequencing reveals genetic diversity and population strucutre.</title>
        <authorList>
            <person name="Zhiqiu Y."/>
            <person name="Bin L."/>
            <person name="Lingyan J."/>
        </authorList>
    </citation>
    <scope>NUCLEOTIDE SEQUENCE [LARGE SCALE GENOMIC DNA]</scope>
    <source>
        <strain evidence="2 3">N2768</strain>
    </source>
</reference>
<feature type="transmembrane region" description="Helical" evidence="1">
    <location>
        <begin position="285"/>
        <end position="308"/>
    </location>
</feature>
<feature type="transmembrane region" description="Helical" evidence="1">
    <location>
        <begin position="122"/>
        <end position="144"/>
    </location>
</feature>
<feature type="transmembrane region" description="Helical" evidence="1">
    <location>
        <begin position="262"/>
        <end position="279"/>
    </location>
</feature>
<dbReference type="Proteomes" id="UP000323583">
    <property type="component" value="Unassembled WGS sequence"/>
</dbReference>
<feature type="transmembrane region" description="Helical" evidence="1">
    <location>
        <begin position="93"/>
        <end position="110"/>
    </location>
</feature>
<feature type="transmembrane region" description="Helical" evidence="1">
    <location>
        <begin position="348"/>
        <end position="368"/>
    </location>
</feature>
<feature type="transmembrane region" description="Helical" evidence="1">
    <location>
        <begin position="68"/>
        <end position="87"/>
    </location>
</feature>
<protein>
    <recommendedName>
        <fullName evidence="4">Polysaccharide biosynthesis protein</fullName>
    </recommendedName>
</protein>
<name>A0A5C9T2S7_VIBCL</name>
<evidence type="ECO:0000313" key="3">
    <source>
        <dbReference type="Proteomes" id="UP000323583"/>
    </source>
</evidence>
<dbReference type="AlphaFoldDB" id="A0A5C9T2S7"/>
<evidence type="ECO:0000256" key="1">
    <source>
        <dbReference type="SAM" id="Phobius"/>
    </source>
</evidence>
<evidence type="ECO:0008006" key="4">
    <source>
        <dbReference type="Google" id="ProtNLM"/>
    </source>
</evidence>
<dbReference type="EMBL" id="VSGZ01000016">
    <property type="protein sequence ID" value="TXY93573.1"/>
    <property type="molecule type" value="Genomic_DNA"/>
</dbReference>
<accession>A0A5C9T2S7</accession>
<gene>
    <name evidence="2" type="ORF">FXE67_03440</name>
</gene>
<feature type="transmembrane region" description="Helical" evidence="1">
    <location>
        <begin position="194"/>
        <end position="216"/>
    </location>
</feature>
<keyword evidence="1" id="KW-0812">Transmembrane</keyword>